<evidence type="ECO:0000259" key="3">
    <source>
        <dbReference type="SMART" id="SM00822"/>
    </source>
</evidence>
<comment type="caution">
    <text evidence="4">The sequence shown here is derived from an EMBL/GenBank/DDBJ whole genome shotgun (WGS) entry which is preliminary data.</text>
</comment>
<dbReference type="FunFam" id="3.40.50.720:FF:000084">
    <property type="entry name" value="Short-chain dehydrogenase reductase"/>
    <property type="match status" value="1"/>
</dbReference>
<accession>A0A2W2EQI7</accession>
<dbReference type="Gene3D" id="3.40.50.720">
    <property type="entry name" value="NAD(P)-binding Rossmann-like Domain"/>
    <property type="match status" value="1"/>
</dbReference>
<protein>
    <submittedName>
        <fullName evidence="4">3-oxoacyl-ACP reductase</fullName>
    </submittedName>
</protein>
<evidence type="ECO:0000313" key="4">
    <source>
        <dbReference type="EMBL" id="PZG24703.1"/>
    </source>
</evidence>
<dbReference type="EMBL" id="POUA01000483">
    <property type="protein sequence ID" value="PZG24703.1"/>
    <property type="molecule type" value="Genomic_DNA"/>
</dbReference>
<feature type="domain" description="Ketoreductase" evidence="3">
    <location>
        <begin position="14"/>
        <end position="194"/>
    </location>
</feature>
<dbReference type="SMART" id="SM00822">
    <property type="entry name" value="PKS_KR"/>
    <property type="match status" value="1"/>
</dbReference>
<name>A0A2W2EQI7_9ACTN</name>
<keyword evidence="5" id="KW-1185">Reference proteome</keyword>
<proteinExistence type="inferred from homology"/>
<dbReference type="AlphaFoldDB" id="A0A2W2EQI7"/>
<evidence type="ECO:0000313" key="5">
    <source>
        <dbReference type="Proteomes" id="UP000248544"/>
    </source>
</evidence>
<dbReference type="Pfam" id="PF13561">
    <property type="entry name" value="adh_short_C2"/>
    <property type="match status" value="1"/>
</dbReference>
<dbReference type="PANTHER" id="PTHR42879:SF2">
    <property type="entry name" value="3-OXOACYL-[ACYL-CARRIER-PROTEIN] REDUCTASE FABG"/>
    <property type="match status" value="1"/>
</dbReference>
<dbReference type="PRINTS" id="PR00081">
    <property type="entry name" value="GDHRDH"/>
</dbReference>
<keyword evidence="2" id="KW-0560">Oxidoreductase</keyword>
<comment type="similarity">
    <text evidence="1">Belongs to the short-chain dehydrogenases/reductases (SDR) family.</text>
</comment>
<dbReference type="SUPFAM" id="SSF51735">
    <property type="entry name" value="NAD(P)-binding Rossmann-fold domains"/>
    <property type="match status" value="1"/>
</dbReference>
<sequence length="255" mass="25472">MASPSRPADPAPGRVVLVTGSSRGIGRAVARALALAGHTVVVHGRTQEPAEAAAAELAAQTGAKLDTVHGDVADAAAVEQIMREVHRRHRRLDGLVVNAGVHEAALLGMLGAAAVERLFQVNAMGAAHTLQAAAKLLRRGAEPAAVLLSSVLGVRGAAGQAVYSATKAAVIGLTLAAAKELGPIGVRVNAVAPGYIATDMLAGLDDAGRAEVAQATALRRLGTPEDVAAAVAFLLSPAASFVTGQVLGVDGGVVV</sequence>
<evidence type="ECO:0000256" key="1">
    <source>
        <dbReference type="ARBA" id="ARBA00006484"/>
    </source>
</evidence>
<dbReference type="InterPro" id="IPR050259">
    <property type="entry name" value="SDR"/>
</dbReference>
<dbReference type="GO" id="GO:0032787">
    <property type="term" value="P:monocarboxylic acid metabolic process"/>
    <property type="evidence" value="ECO:0007669"/>
    <property type="project" value="UniProtKB-ARBA"/>
</dbReference>
<dbReference type="RefSeq" id="WP_111171653.1">
    <property type="nucleotide sequence ID" value="NZ_POUA01000483.1"/>
</dbReference>
<dbReference type="InterPro" id="IPR057326">
    <property type="entry name" value="KR_dom"/>
</dbReference>
<gene>
    <name evidence="4" type="ORF">C1I98_35260</name>
</gene>
<evidence type="ECO:0000256" key="2">
    <source>
        <dbReference type="ARBA" id="ARBA00023002"/>
    </source>
</evidence>
<dbReference type="GO" id="GO:0016491">
    <property type="term" value="F:oxidoreductase activity"/>
    <property type="evidence" value="ECO:0007669"/>
    <property type="project" value="UniProtKB-KW"/>
</dbReference>
<dbReference type="InterPro" id="IPR020904">
    <property type="entry name" value="Sc_DH/Rdtase_CS"/>
</dbReference>
<dbReference type="PRINTS" id="PR00080">
    <property type="entry name" value="SDRFAMILY"/>
</dbReference>
<dbReference type="Proteomes" id="UP000248544">
    <property type="component" value="Unassembled WGS sequence"/>
</dbReference>
<dbReference type="PANTHER" id="PTHR42879">
    <property type="entry name" value="3-OXOACYL-(ACYL-CARRIER-PROTEIN) REDUCTASE"/>
    <property type="match status" value="1"/>
</dbReference>
<dbReference type="PROSITE" id="PS00061">
    <property type="entry name" value="ADH_SHORT"/>
    <property type="match status" value="1"/>
</dbReference>
<dbReference type="InterPro" id="IPR036291">
    <property type="entry name" value="NAD(P)-bd_dom_sf"/>
</dbReference>
<dbReference type="InterPro" id="IPR002347">
    <property type="entry name" value="SDR_fam"/>
</dbReference>
<organism evidence="4 5">
    <name type="scientific">Spongiactinospora gelatinilytica</name>
    <dbReference type="NCBI Taxonomy" id="2666298"/>
    <lineage>
        <taxon>Bacteria</taxon>
        <taxon>Bacillati</taxon>
        <taxon>Actinomycetota</taxon>
        <taxon>Actinomycetes</taxon>
        <taxon>Streptosporangiales</taxon>
        <taxon>Streptosporangiaceae</taxon>
        <taxon>Spongiactinospora</taxon>
    </lineage>
</organism>
<reference evidence="4 5" key="1">
    <citation type="submission" date="2018-01" db="EMBL/GenBank/DDBJ databases">
        <title>Draft genome sequence of Sphaerisporangium sp. 7K107.</title>
        <authorList>
            <person name="Sahin N."/>
            <person name="Saygin H."/>
            <person name="Ay H."/>
        </authorList>
    </citation>
    <scope>NUCLEOTIDE SEQUENCE [LARGE SCALE GENOMIC DNA]</scope>
    <source>
        <strain evidence="4 5">7K107</strain>
    </source>
</reference>